<sequence precursor="true">MSHLHLTLLSVISTFILVAGCSGQSAKPENAGVEFSAPTQLPALLLSELQGDTPRTIRCPVRIHNNSDRNQQVVLTGTGCSCYGVVTDNDEPFETGTEREVGSGQKLTLAIQGQSPQEESRKTYTADFEITAEDGTRSVQRILCTQQVYQDFKAVPALIECEMSRNSPQFENRELEITRYFRSDSPTTPTPVLDGVPDDVRVKSIRMVDSPIEVETGLWHATWKIDLEIERQDLTGSADRIDTLNVRLPSSEEAAAPETASDPVAAHAAIRLVRRSSRPIAYPERIHFGQFQVGTPKTRSLFLVSKEQIPFRVSYAAPDEETSIEVQFEDEAKTSHKLTVTLNSVPAGEFSRTLKLNTNLEEQSVIEIELLARILPPLDD</sequence>
<reference evidence="2 3" key="1">
    <citation type="submission" date="2019-02" db="EMBL/GenBank/DDBJ databases">
        <title>Deep-cultivation of Planctomycetes and their phenomic and genomic characterization uncovers novel biology.</title>
        <authorList>
            <person name="Wiegand S."/>
            <person name="Jogler M."/>
            <person name="Boedeker C."/>
            <person name="Pinto D."/>
            <person name="Vollmers J."/>
            <person name="Rivas-Marin E."/>
            <person name="Kohn T."/>
            <person name="Peeters S.H."/>
            <person name="Heuer A."/>
            <person name="Rast P."/>
            <person name="Oberbeckmann S."/>
            <person name="Bunk B."/>
            <person name="Jeske O."/>
            <person name="Meyerdierks A."/>
            <person name="Storesund J.E."/>
            <person name="Kallscheuer N."/>
            <person name="Luecker S."/>
            <person name="Lage O.M."/>
            <person name="Pohl T."/>
            <person name="Merkel B.J."/>
            <person name="Hornburger P."/>
            <person name="Mueller R.-W."/>
            <person name="Bruemmer F."/>
            <person name="Labrenz M."/>
            <person name="Spormann A.M."/>
            <person name="Op Den Camp H."/>
            <person name="Overmann J."/>
            <person name="Amann R."/>
            <person name="Jetten M.S.M."/>
            <person name="Mascher T."/>
            <person name="Medema M.H."/>
            <person name="Devos D.P."/>
            <person name="Kaster A.-K."/>
            <person name="Ovreas L."/>
            <person name="Rohde M."/>
            <person name="Galperin M.Y."/>
            <person name="Jogler C."/>
        </authorList>
    </citation>
    <scope>NUCLEOTIDE SEQUENCE [LARGE SCALE GENOMIC DNA]</scope>
    <source>
        <strain evidence="2 3">KOR42</strain>
    </source>
</reference>
<dbReference type="Gene3D" id="2.60.40.10">
    <property type="entry name" value="Immunoglobulins"/>
    <property type="match status" value="1"/>
</dbReference>
<dbReference type="Proteomes" id="UP000317243">
    <property type="component" value="Unassembled WGS sequence"/>
</dbReference>
<dbReference type="RefSeq" id="WP_146507283.1">
    <property type="nucleotide sequence ID" value="NZ_SIHI01000001.1"/>
</dbReference>
<proteinExistence type="predicted"/>
<keyword evidence="1" id="KW-0732">Signal</keyword>
<evidence type="ECO:0000313" key="3">
    <source>
        <dbReference type="Proteomes" id="UP000317243"/>
    </source>
</evidence>
<dbReference type="OrthoDB" id="280141at2"/>
<feature type="chain" id="PRO_5022753101" description="DUF1573 domain-containing protein" evidence="1">
    <location>
        <begin position="20"/>
        <end position="380"/>
    </location>
</feature>
<evidence type="ECO:0000256" key="1">
    <source>
        <dbReference type="SAM" id="SignalP"/>
    </source>
</evidence>
<dbReference type="InterPro" id="IPR013783">
    <property type="entry name" value="Ig-like_fold"/>
</dbReference>
<feature type="signal peptide" evidence="1">
    <location>
        <begin position="1"/>
        <end position="19"/>
    </location>
</feature>
<dbReference type="EMBL" id="SIHI01000001">
    <property type="protein sequence ID" value="TWT57451.1"/>
    <property type="molecule type" value="Genomic_DNA"/>
</dbReference>
<evidence type="ECO:0000313" key="2">
    <source>
        <dbReference type="EMBL" id="TWT57451.1"/>
    </source>
</evidence>
<protein>
    <recommendedName>
        <fullName evidence="4">DUF1573 domain-containing protein</fullName>
    </recommendedName>
</protein>
<keyword evidence="3" id="KW-1185">Reference proteome</keyword>
<accession>A0A5C5X546</accession>
<gene>
    <name evidence="2" type="ORF">KOR42_08120</name>
</gene>
<evidence type="ECO:0008006" key="4">
    <source>
        <dbReference type="Google" id="ProtNLM"/>
    </source>
</evidence>
<organism evidence="2 3">
    <name type="scientific">Thalassoglobus neptunius</name>
    <dbReference type="NCBI Taxonomy" id="1938619"/>
    <lineage>
        <taxon>Bacteria</taxon>
        <taxon>Pseudomonadati</taxon>
        <taxon>Planctomycetota</taxon>
        <taxon>Planctomycetia</taxon>
        <taxon>Planctomycetales</taxon>
        <taxon>Planctomycetaceae</taxon>
        <taxon>Thalassoglobus</taxon>
    </lineage>
</organism>
<name>A0A5C5X546_9PLAN</name>
<comment type="caution">
    <text evidence="2">The sequence shown here is derived from an EMBL/GenBank/DDBJ whole genome shotgun (WGS) entry which is preliminary data.</text>
</comment>
<dbReference type="AlphaFoldDB" id="A0A5C5X546"/>